<evidence type="ECO:0000256" key="2">
    <source>
        <dbReference type="ARBA" id="ARBA00022714"/>
    </source>
</evidence>
<reference evidence="9" key="2">
    <citation type="submission" date="2020-09" db="EMBL/GenBank/DDBJ databases">
        <authorList>
            <person name="Sun Q."/>
            <person name="Zhou Y."/>
        </authorList>
    </citation>
    <scope>NUCLEOTIDE SEQUENCE</scope>
    <source>
        <strain evidence="9">CGMCC 1.15095</strain>
    </source>
</reference>
<organism evidence="9 10">
    <name type="scientific">Novosphingobium endophyticum</name>
    <dbReference type="NCBI Taxonomy" id="1955250"/>
    <lineage>
        <taxon>Bacteria</taxon>
        <taxon>Pseudomonadati</taxon>
        <taxon>Pseudomonadota</taxon>
        <taxon>Alphaproteobacteria</taxon>
        <taxon>Sphingomonadales</taxon>
        <taxon>Sphingomonadaceae</taxon>
        <taxon>Novosphingobium</taxon>
    </lineage>
</organism>
<dbReference type="GO" id="GO:0016491">
    <property type="term" value="F:oxidoreductase activity"/>
    <property type="evidence" value="ECO:0007669"/>
    <property type="project" value="UniProtKB-KW"/>
</dbReference>
<dbReference type="InterPro" id="IPR017938">
    <property type="entry name" value="Riboflavin_synthase-like_b-brl"/>
</dbReference>
<dbReference type="PROSITE" id="PS51085">
    <property type="entry name" value="2FE2S_FER_2"/>
    <property type="match status" value="1"/>
</dbReference>
<dbReference type="PRINTS" id="PR00409">
    <property type="entry name" value="PHDIOXRDTASE"/>
</dbReference>
<evidence type="ECO:0000256" key="6">
    <source>
        <dbReference type="ARBA" id="ARBA00023014"/>
    </source>
</evidence>
<dbReference type="PROSITE" id="PS00197">
    <property type="entry name" value="2FE2S_FER_1"/>
    <property type="match status" value="1"/>
</dbReference>
<dbReference type="SUPFAM" id="SSF52343">
    <property type="entry name" value="Ferredoxin reductase-like, C-terminal NADP-linked domain"/>
    <property type="match status" value="1"/>
</dbReference>
<keyword evidence="10" id="KW-1185">Reference proteome</keyword>
<dbReference type="CDD" id="cd00207">
    <property type="entry name" value="fer2"/>
    <property type="match status" value="1"/>
</dbReference>
<dbReference type="PROSITE" id="PS51384">
    <property type="entry name" value="FAD_FR"/>
    <property type="match status" value="1"/>
</dbReference>
<keyword evidence="5" id="KW-0408">Iron</keyword>
<keyword evidence="4" id="KW-0560">Oxidoreductase</keyword>
<dbReference type="InterPro" id="IPR001041">
    <property type="entry name" value="2Fe-2S_ferredoxin-type"/>
</dbReference>
<dbReference type="InterPro" id="IPR017927">
    <property type="entry name" value="FAD-bd_FR_type"/>
</dbReference>
<gene>
    <name evidence="9" type="ORF">GCM10011494_38180</name>
</gene>
<dbReference type="PANTHER" id="PTHR47354">
    <property type="entry name" value="NADH OXIDOREDUCTASE HCR"/>
    <property type="match status" value="1"/>
</dbReference>
<keyword evidence="1" id="KW-0285">Flavoprotein</keyword>
<dbReference type="GO" id="GO:0046872">
    <property type="term" value="F:metal ion binding"/>
    <property type="evidence" value="ECO:0007669"/>
    <property type="project" value="UniProtKB-KW"/>
</dbReference>
<evidence type="ECO:0000313" key="9">
    <source>
        <dbReference type="EMBL" id="GGC15659.1"/>
    </source>
</evidence>
<evidence type="ECO:0000259" key="7">
    <source>
        <dbReference type="PROSITE" id="PS51085"/>
    </source>
</evidence>
<dbReference type="InterPro" id="IPR036010">
    <property type="entry name" value="2Fe-2S_ferredoxin-like_sf"/>
</dbReference>
<dbReference type="Pfam" id="PF00111">
    <property type="entry name" value="Fer2"/>
    <property type="match status" value="1"/>
</dbReference>
<dbReference type="EMBL" id="BMHK01000053">
    <property type="protein sequence ID" value="GGC15659.1"/>
    <property type="molecule type" value="Genomic_DNA"/>
</dbReference>
<sequence length="325" mass="35271">MALSKQNDAEFFVRVTEVLEDRGDVRIFELRAPDGGELPPFSAGAHIDLHAKPDLVRQYSLLNDPQECHRYVIAIAMEPESRGGSRYFHEEVEAGDLLRISTPRCHFILKEDAPHSILIAGGIGITPIWCMAQRLSHLGRGFELHYVVRGRATAPLLDRMEITPMGEMARIATYFSRDPGGSRPDIETIVRNVPAGTQIYCCGPGGLLDTLKAATAHLPPETVHYEQFTAVAPVAAEGGFSVELARTGKTLEVKPGQTVLDAIREAGIKTTSSCREGICGSCETVVLSGTPDHRDAVLTDAEKAEGKTMMICCSGAHSPKLVLDL</sequence>
<dbReference type="Gene3D" id="2.40.30.10">
    <property type="entry name" value="Translation factors"/>
    <property type="match status" value="1"/>
</dbReference>
<dbReference type="InterPro" id="IPR050415">
    <property type="entry name" value="MRET"/>
</dbReference>
<comment type="caution">
    <text evidence="9">The sequence shown here is derived from an EMBL/GenBank/DDBJ whole genome shotgun (WGS) entry which is preliminary data.</text>
</comment>
<keyword evidence="2" id="KW-0001">2Fe-2S</keyword>
<accession>A0A916TYE1</accession>
<evidence type="ECO:0000256" key="4">
    <source>
        <dbReference type="ARBA" id="ARBA00023002"/>
    </source>
</evidence>
<feature type="domain" description="2Fe-2S ferredoxin-type" evidence="7">
    <location>
        <begin position="240"/>
        <end position="325"/>
    </location>
</feature>
<feature type="domain" description="FAD-binding FR-type" evidence="8">
    <location>
        <begin position="8"/>
        <end position="110"/>
    </location>
</feature>
<dbReference type="InterPro" id="IPR039261">
    <property type="entry name" value="FNR_nucleotide-bd"/>
</dbReference>
<name>A0A916TYE1_9SPHN</name>
<dbReference type="Gene3D" id="3.10.20.30">
    <property type="match status" value="1"/>
</dbReference>
<evidence type="ECO:0000259" key="8">
    <source>
        <dbReference type="PROSITE" id="PS51384"/>
    </source>
</evidence>
<dbReference type="CDD" id="cd06185">
    <property type="entry name" value="PDR_like"/>
    <property type="match status" value="1"/>
</dbReference>
<dbReference type="InterPro" id="IPR006058">
    <property type="entry name" value="2Fe2S_fd_BS"/>
</dbReference>
<evidence type="ECO:0000313" key="10">
    <source>
        <dbReference type="Proteomes" id="UP000608154"/>
    </source>
</evidence>
<evidence type="ECO:0000256" key="1">
    <source>
        <dbReference type="ARBA" id="ARBA00022630"/>
    </source>
</evidence>
<dbReference type="SUPFAM" id="SSF63380">
    <property type="entry name" value="Riboflavin synthase domain-like"/>
    <property type="match status" value="1"/>
</dbReference>
<dbReference type="SUPFAM" id="SSF54292">
    <property type="entry name" value="2Fe-2S ferredoxin-like"/>
    <property type="match status" value="1"/>
</dbReference>
<dbReference type="Gene3D" id="3.40.50.80">
    <property type="entry name" value="Nucleotide-binding domain of ferredoxin-NADP reductase (FNR) module"/>
    <property type="match status" value="1"/>
</dbReference>
<dbReference type="GO" id="GO:0051537">
    <property type="term" value="F:2 iron, 2 sulfur cluster binding"/>
    <property type="evidence" value="ECO:0007669"/>
    <property type="project" value="UniProtKB-KW"/>
</dbReference>
<evidence type="ECO:0000256" key="5">
    <source>
        <dbReference type="ARBA" id="ARBA00023004"/>
    </source>
</evidence>
<evidence type="ECO:0000256" key="3">
    <source>
        <dbReference type="ARBA" id="ARBA00022723"/>
    </source>
</evidence>
<protein>
    <submittedName>
        <fullName evidence="9">Oxidoreductase</fullName>
    </submittedName>
</protein>
<dbReference type="Proteomes" id="UP000608154">
    <property type="component" value="Unassembled WGS sequence"/>
</dbReference>
<dbReference type="InterPro" id="IPR012675">
    <property type="entry name" value="Beta-grasp_dom_sf"/>
</dbReference>
<keyword evidence="6" id="KW-0411">Iron-sulfur</keyword>
<keyword evidence="3" id="KW-0479">Metal-binding</keyword>
<reference evidence="9" key="1">
    <citation type="journal article" date="2014" name="Int. J. Syst. Evol. Microbiol.">
        <title>Complete genome sequence of Corynebacterium casei LMG S-19264T (=DSM 44701T), isolated from a smear-ripened cheese.</title>
        <authorList>
            <consortium name="US DOE Joint Genome Institute (JGI-PGF)"/>
            <person name="Walter F."/>
            <person name="Albersmeier A."/>
            <person name="Kalinowski J."/>
            <person name="Ruckert C."/>
        </authorList>
    </citation>
    <scope>NUCLEOTIDE SEQUENCE</scope>
    <source>
        <strain evidence="9">CGMCC 1.15095</strain>
    </source>
</reference>
<dbReference type="AlphaFoldDB" id="A0A916TYE1"/>
<proteinExistence type="predicted"/>
<dbReference type="PANTHER" id="PTHR47354:SF1">
    <property type="entry name" value="CARNITINE MONOOXYGENASE REDUCTASE SUBUNIT"/>
    <property type="match status" value="1"/>
</dbReference>
<dbReference type="RefSeq" id="WP_188773153.1">
    <property type="nucleotide sequence ID" value="NZ_BMHK01000053.1"/>
</dbReference>